<evidence type="ECO:0000313" key="8">
    <source>
        <dbReference type="EMBL" id="KAK8243856.1"/>
    </source>
</evidence>
<evidence type="ECO:0000259" key="7">
    <source>
        <dbReference type="Pfam" id="PF01284"/>
    </source>
</evidence>
<feature type="transmembrane region" description="Helical" evidence="6">
    <location>
        <begin position="52"/>
        <end position="74"/>
    </location>
</feature>
<feature type="region of interest" description="Disordered" evidence="5">
    <location>
        <begin position="191"/>
        <end position="305"/>
    </location>
</feature>
<feature type="domain" description="MARVEL" evidence="7">
    <location>
        <begin position="20"/>
        <end position="158"/>
    </location>
</feature>
<comment type="subcellular location">
    <subcellularLocation>
        <location evidence="1">Membrane</location>
        <topology evidence="1">Multi-pass membrane protein</topology>
    </subcellularLocation>
</comment>
<sequence length="427" mass="45638">MVQIFGRHRGKVVLPFWFRVVRGVQVMLAIIVLGLAGYGISVDGAQVLRPALILALITAIFTILPIVPLTFPLAGSRGVLHPVGSLALDSIGMILWLASLTALASYTRIYSGIRHYGDGEYFGYYYNASSVATAWRCGVAAAVFAAFELLLFLATLLFFAYSYHHHVAGTQPSGPLFRTSGFGTASVTKDEEHAMTDTAPTSPSTPHAVPHHGMAATANGEPSAAATNPPYPTGNAYEVPPPPLPTGPARDSAVSPLHTGHHAPPPPQIPPVQTLGQQDSIRFDQQPQPQPEPATRAPKPKGRYVYQPVYVPPEQLSRRDSKTNIQALPDQPLPCSCNVAGPVMEEGPNVRVESTSNVTTPTATPFVGTPSLAVHPPLPLTPDETTSNGGDHYPSGFNSDTMSPRTQAPAPQHHCRRPSLVPLHQQQ</sequence>
<dbReference type="PANTHER" id="PTHR37451:SF4">
    <property type="entry name" value="MARVEL DOMAIN-CONTAINING PROTEIN"/>
    <property type="match status" value="1"/>
</dbReference>
<feature type="transmembrane region" description="Helical" evidence="6">
    <location>
        <begin position="139"/>
        <end position="163"/>
    </location>
</feature>
<gene>
    <name evidence="8" type="ORF">HDK90DRAFT_507640</name>
</gene>
<evidence type="ECO:0000256" key="5">
    <source>
        <dbReference type="SAM" id="MobiDB-lite"/>
    </source>
</evidence>
<keyword evidence="3 6" id="KW-1133">Transmembrane helix</keyword>
<keyword evidence="2 6" id="KW-0812">Transmembrane</keyword>
<keyword evidence="9" id="KW-1185">Reference proteome</keyword>
<feature type="compositionally biased region" description="Polar residues" evidence="5">
    <location>
        <begin position="396"/>
        <end position="406"/>
    </location>
</feature>
<keyword evidence="4 6" id="KW-0472">Membrane</keyword>
<dbReference type="Proteomes" id="UP001492380">
    <property type="component" value="Unassembled WGS sequence"/>
</dbReference>
<evidence type="ECO:0000256" key="3">
    <source>
        <dbReference type="ARBA" id="ARBA00022989"/>
    </source>
</evidence>
<dbReference type="PANTHER" id="PTHR37451">
    <property type="entry name" value="MARVEL DOMAIN"/>
    <property type="match status" value="1"/>
</dbReference>
<evidence type="ECO:0000256" key="2">
    <source>
        <dbReference type="ARBA" id="ARBA00022692"/>
    </source>
</evidence>
<evidence type="ECO:0000256" key="4">
    <source>
        <dbReference type="ARBA" id="ARBA00023136"/>
    </source>
</evidence>
<feature type="compositionally biased region" description="Polar residues" evidence="5">
    <location>
        <begin position="274"/>
        <end position="287"/>
    </location>
</feature>
<organism evidence="8 9">
    <name type="scientific">Phyllosticta capitalensis</name>
    <dbReference type="NCBI Taxonomy" id="121624"/>
    <lineage>
        <taxon>Eukaryota</taxon>
        <taxon>Fungi</taxon>
        <taxon>Dikarya</taxon>
        <taxon>Ascomycota</taxon>
        <taxon>Pezizomycotina</taxon>
        <taxon>Dothideomycetes</taxon>
        <taxon>Dothideomycetes incertae sedis</taxon>
        <taxon>Botryosphaeriales</taxon>
        <taxon>Phyllostictaceae</taxon>
        <taxon>Phyllosticta</taxon>
    </lineage>
</organism>
<evidence type="ECO:0000256" key="6">
    <source>
        <dbReference type="SAM" id="Phobius"/>
    </source>
</evidence>
<dbReference type="InterPro" id="IPR008253">
    <property type="entry name" value="Marvel"/>
</dbReference>
<proteinExistence type="predicted"/>
<feature type="region of interest" description="Disordered" evidence="5">
    <location>
        <begin position="354"/>
        <end position="427"/>
    </location>
</feature>
<protein>
    <recommendedName>
        <fullName evidence="7">MARVEL domain-containing protein</fullName>
    </recommendedName>
</protein>
<feature type="compositionally biased region" description="Polar residues" evidence="5">
    <location>
        <begin position="354"/>
        <end position="363"/>
    </location>
</feature>
<dbReference type="EMBL" id="JBBWRZ010000002">
    <property type="protein sequence ID" value="KAK8243856.1"/>
    <property type="molecule type" value="Genomic_DNA"/>
</dbReference>
<name>A0ABR1YYS1_9PEZI</name>
<comment type="caution">
    <text evidence="8">The sequence shown here is derived from an EMBL/GenBank/DDBJ whole genome shotgun (WGS) entry which is preliminary data.</text>
</comment>
<accession>A0ABR1YYS1</accession>
<feature type="transmembrane region" description="Helical" evidence="6">
    <location>
        <begin position="20"/>
        <end position="40"/>
    </location>
</feature>
<dbReference type="Pfam" id="PF01284">
    <property type="entry name" value="MARVEL"/>
    <property type="match status" value="1"/>
</dbReference>
<reference evidence="8 9" key="1">
    <citation type="submission" date="2024-04" db="EMBL/GenBank/DDBJ databases">
        <title>Phyllosticta paracitricarpa is synonymous to the EU quarantine fungus P. citricarpa based on phylogenomic analyses.</title>
        <authorList>
            <consortium name="Lawrence Berkeley National Laboratory"/>
            <person name="Van Ingen-Buijs V.A."/>
            <person name="Van Westerhoven A.C."/>
            <person name="Haridas S."/>
            <person name="Skiadas P."/>
            <person name="Martin F."/>
            <person name="Groenewald J.Z."/>
            <person name="Crous P.W."/>
            <person name="Seidl M.F."/>
        </authorList>
    </citation>
    <scope>NUCLEOTIDE SEQUENCE [LARGE SCALE GENOMIC DNA]</scope>
    <source>
        <strain evidence="8 9">CBS 123374</strain>
    </source>
</reference>
<evidence type="ECO:0000313" key="9">
    <source>
        <dbReference type="Proteomes" id="UP001492380"/>
    </source>
</evidence>
<feature type="transmembrane region" description="Helical" evidence="6">
    <location>
        <begin position="86"/>
        <end position="106"/>
    </location>
</feature>
<evidence type="ECO:0000256" key="1">
    <source>
        <dbReference type="ARBA" id="ARBA00004141"/>
    </source>
</evidence>